<keyword evidence="2" id="KW-1185">Reference proteome</keyword>
<dbReference type="Proteomes" id="UP000076871">
    <property type="component" value="Unassembled WGS sequence"/>
</dbReference>
<sequence>MSRRSRLLRAQADLQEGSRYALGDPPAVVLGPIRGAGEGPDDDVLPLDLDATCGPEIDLMERRDRSTIVSPRKLIAVVIDSIVLAVEQMAQMAQQTRAVVSWIWGSRLALIE</sequence>
<dbReference type="EMBL" id="KV427608">
    <property type="protein sequence ID" value="KZT10820.1"/>
    <property type="molecule type" value="Genomic_DNA"/>
</dbReference>
<dbReference type="RefSeq" id="XP_040768560.1">
    <property type="nucleotide sequence ID" value="XM_040912028.1"/>
</dbReference>
<gene>
    <name evidence="1" type="ORF">LAESUDRAFT_755484</name>
</gene>
<dbReference type="InParanoid" id="A0A165GU97"/>
<organism evidence="1 2">
    <name type="scientific">Laetiporus sulphureus 93-53</name>
    <dbReference type="NCBI Taxonomy" id="1314785"/>
    <lineage>
        <taxon>Eukaryota</taxon>
        <taxon>Fungi</taxon>
        <taxon>Dikarya</taxon>
        <taxon>Basidiomycota</taxon>
        <taxon>Agaricomycotina</taxon>
        <taxon>Agaricomycetes</taxon>
        <taxon>Polyporales</taxon>
        <taxon>Laetiporus</taxon>
    </lineage>
</organism>
<proteinExistence type="predicted"/>
<evidence type="ECO:0000313" key="2">
    <source>
        <dbReference type="Proteomes" id="UP000076871"/>
    </source>
</evidence>
<dbReference type="GeneID" id="63829056"/>
<reference evidence="1 2" key="1">
    <citation type="journal article" date="2016" name="Mol. Biol. Evol.">
        <title>Comparative Genomics of Early-Diverging Mushroom-Forming Fungi Provides Insights into the Origins of Lignocellulose Decay Capabilities.</title>
        <authorList>
            <person name="Nagy L.G."/>
            <person name="Riley R."/>
            <person name="Tritt A."/>
            <person name="Adam C."/>
            <person name="Daum C."/>
            <person name="Floudas D."/>
            <person name="Sun H."/>
            <person name="Yadav J.S."/>
            <person name="Pangilinan J."/>
            <person name="Larsson K.H."/>
            <person name="Matsuura K."/>
            <person name="Barry K."/>
            <person name="Labutti K."/>
            <person name="Kuo R."/>
            <person name="Ohm R.A."/>
            <person name="Bhattacharya S.S."/>
            <person name="Shirouzu T."/>
            <person name="Yoshinaga Y."/>
            <person name="Martin F.M."/>
            <person name="Grigoriev I.V."/>
            <person name="Hibbett D.S."/>
        </authorList>
    </citation>
    <scope>NUCLEOTIDE SEQUENCE [LARGE SCALE GENOMIC DNA]</scope>
    <source>
        <strain evidence="1 2">93-53</strain>
    </source>
</reference>
<evidence type="ECO:0000313" key="1">
    <source>
        <dbReference type="EMBL" id="KZT10820.1"/>
    </source>
</evidence>
<protein>
    <submittedName>
        <fullName evidence="1">Uncharacterized protein</fullName>
    </submittedName>
</protein>
<accession>A0A165GU97</accession>
<dbReference type="AlphaFoldDB" id="A0A165GU97"/>
<name>A0A165GU97_9APHY</name>